<dbReference type="InterPro" id="IPR001509">
    <property type="entry name" value="Epimerase_deHydtase"/>
</dbReference>
<evidence type="ECO:0000313" key="6">
    <source>
        <dbReference type="Proteomes" id="UP000436825"/>
    </source>
</evidence>
<proteinExistence type="inferred from homology"/>
<name>A0A679HJ60_BACT4</name>
<dbReference type="Proteomes" id="UP000436825">
    <property type="component" value="Unassembled WGS sequence"/>
</dbReference>
<reference evidence="3 7" key="2">
    <citation type="submission" date="2020-02" db="EMBL/GenBank/DDBJ databases">
        <title>Whole-genome sequencing and comparative analysis of the genomes of Bacteroides thetaiotaomicron and Escherichia coli isolated from a healthy resident in Vietnam.</title>
        <authorList>
            <person name="Mohsin M."/>
            <person name="Tanaka K."/>
            <person name="Kawahara R."/>
            <person name="Kondo S."/>
            <person name="Noguchi H."/>
            <person name="Motooka D."/>
            <person name="Nakamura S."/>
            <person name="Khong D.T."/>
            <person name="Nguyen T.N."/>
            <person name="Tran H.T."/>
            <person name="Yamamoto Y."/>
        </authorList>
    </citation>
    <scope>NUCLEOTIDE SEQUENCE [LARGE SCALE GENOMIC DNA]</scope>
    <source>
        <strain evidence="3 7">F9-2</strain>
    </source>
</reference>
<gene>
    <name evidence="3" type="ORF">BatF92_30650</name>
    <name evidence="4" type="ORF">GAN75_26850</name>
    <name evidence="5" type="ORF">KQP59_03950</name>
</gene>
<dbReference type="Proteomes" id="UP001156216">
    <property type="component" value="Chromosome"/>
</dbReference>
<evidence type="ECO:0000313" key="7">
    <source>
        <dbReference type="Proteomes" id="UP000500882"/>
    </source>
</evidence>
<dbReference type="EMBL" id="CP083681">
    <property type="protein sequence ID" value="UYU72273.1"/>
    <property type="molecule type" value="Genomic_DNA"/>
</dbReference>
<dbReference type="PANTHER" id="PTHR43000">
    <property type="entry name" value="DTDP-D-GLUCOSE 4,6-DEHYDRATASE-RELATED"/>
    <property type="match status" value="1"/>
</dbReference>
<feature type="domain" description="NAD-dependent epimerase/dehydratase" evidence="2">
    <location>
        <begin position="3"/>
        <end position="239"/>
    </location>
</feature>
<dbReference type="InterPro" id="IPR036291">
    <property type="entry name" value="NAD(P)-bd_dom_sf"/>
</dbReference>
<dbReference type="SUPFAM" id="SSF51735">
    <property type="entry name" value="NAD(P)-binding Rossmann-fold domains"/>
    <property type="match status" value="1"/>
</dbReference>
<organism evidence="3 7">
    <name type="scientific">Bacteroides thetaiotaomicron</name>
    <dbReference type="NCBI Taxonomy" id="818"/>
    <lineage>
        <taxon>Bacteria</taxon>
        <taxon>Pseudomonadati</taxon>
        <taxon>Bacteroidota</taxon>
        <taxon>Bacteroidia</taxon>
        <taxon>Bacteroidales</taxon>
        <taxon>Bacteroidaceae</taxon>
        <taxon>Bacteroides</taxon>
    </lineage>
</organism>
<evidence type="ECO:0000256" key="1">
    <source>
        <dbReference type="ARBA" id="ARBA00007637"/>
    </source>
</evidence>
<dbReference type="AlphaFoldDB" id="A0A679HJ60"/>
<dbReference type="Gene3D" id="3.40.50.720">
    <property type="entry name" value="NAD(P)-binding Rossmann-like Domain"/>
    <property type="match status" value="1"/>
</dbReference>
<dbReference type="EMBL" id="WCRW01000037">
    <property type="protein sequence ID" value="KAB4449972.1"/>
    <property type="molecule type" value="Genomic_DNA"/>
</dbReference>
<comment type="similarity">
    <text evidence="1">Belongs to the NAD(P)-dependent epimerase/dehydratase family.</text>
</comment>
<reference evidence="4 6" key="1">
    <citation type="journal article" date="2019" name="Nat. Med.">
        <title>A library of human gut bacterial isolates paired with longitudinal multiomics data enables mechanistic microbiome research.</title>
        <authorList>
            <person name="Poyet M."/>
            <person name="Groussin M."/>
            <person name="Gibbons S.M."/>
            <person name="Avila-Pacheco J."/>
            <person name="Jiang X."/>
            <person name="Kearney S.M."/>
            <person name="Perrotta A.R."/>
            <person name="Berdy B."/>
            <person name="Zhao S."/>
            <person name="Lieberman T.D."/>
            <person name="Swanson P.K."/>
            <person name="Smith M."/>
            <person name="Roesemann S."/>
            <person name="Alexander J.E."/>
            <person name="Rich S.A."/>
            <person name="Livny J."/>
            <person name="Vlamakis H."/>
            <person name="Clish C."/>
            <person name="Bullock K."/>
            <person name="Deik A."/>
            <person name="Scott J."/>
            <person name="Pierce K.A."/>
            <person name="Xavier R.J."/>
            <person name="Alm E.J."/>
        </authorList>
    </citation>
    <scope>NUCLEOTIDE SEQUENCE [LARGE SCALE GENOMIC DNA]</scope>
    <source>
        <strain evidence="4 6">BIOML-A160</strain>
    </source>
</reference>
<reference evidence="5" key="3">
    <citation type="submission" date="2021-06" db="EMBL/GenBank/DDBJ databases">
        <title>Interrogation of the integrated mobile genetic elements in gut-associated Bacteroides with a consensus prediction approach.</title>
        <authorList>
            <person name="Campbell D.E."/>
            <person name="Leigh J.R."/>
            <person name="Kim T."/>
            <person name="England W."/>
            <person name="Whitaker R.J."/>
            <person name="Degnan P.H."/>
        </authorList>
    </citation>
    <scope>NUCLEOTIDE SEQUENCE</scope>
    <source>
        <strain evidence="5">VPI-BTDOT2</strain>
    </source>
</reference>
<protein>
    <submittedName>
        <fullName evidence="4">NAD-dependent epimerase/dehydratase family protein</fullName>
    </submittedName>
    <submittedName>
        <fullName evidence="3">UDP-glucose 4-epimerase</fullName>
    </submittedName>
</protein>
<evidence type="ECO:0000313" key="5">
    <source>
        <dbReference type="EMBL" id="UYU72273.1"/>
    </source>
</evidence>
<dbReference type="Gene3D" id="3.90.25.10">
    <property type="entry name" value="UDP-galactose 4-epimerase, domain 1"/>
    <property type="match status" value="1"/>
</dbReference>
<evidence type="ECO:0000313" key="4">
    <source>
        <dbReference type="EMBL" id="KAB4449972.1"/>
    </source>
</evidence>
<evidence type="ECO:0000313" key="3">
    <source>
        <dbReference type="EMBL" id="BCA51123.1"/>
    </source>
</evidence>
<dbReference type="RefSeq" id="WP_090615870.1">
    <property type="nucleotide sequence ID" value="NZ_AP022660.1"/>
</dbReference>
<sequence>MKILLTGGAGFIGSHLCDRLLSLHNKITVIDNLILGRKENISHLIGNESFTFHEKDLLDLEALRSIFAEGQFDMVYHLAANSDIQKGSEDPTVDYSLTFNTTFNVLQCMREFEVKKFFFASTSAIYGETYDRLTENYGPLRPVSNYGAGKLASEAFISAFSSAYGIQTWIVRFPNVVGERFTHGVIYDFIHKLHENSKVLTVLGDGEQIKPYLYVRDLVDGIQFVCQNTNERFNVYNLGSNTRTKVKEIAQMVIEEMELDAKIEYTGGDRGWIGDVPEFKYDLTKINNLGWFAMHDSNESVRLAIQKALEK</sequence>
<dbReference type="Proteomes" id="UP000500882">
    <property type="component" value="Chromosome"/>
</dbReference>
<dbReference type="Pfam" id="PF01370">
    <property type="entry name" value="Epimerase"/>
    <property type="match status" value="1"/>
</dbReference>
<dbReference type="EMBL" id="AP022660">
    <property type="protein sequence ID" value="BCA51123.1"/>
    <property type="molecule type" value="Genomic_DNA"/>
</dbReference>
<accession>A0A679HJ60</accession>
<evidence type="ECO:0000259" key="2">
    <source>
        <dbReference type="Pfam" id="PF01370"/>
    </source>
</evidence>